<evidence type="ECO:0000256" key="1">
    <source>
        <dbReference type="SAM" id="Phobius"/>
    </source>
</evidence>
<keyword evidence="1" id="KW-1133">Transmembrane helix</keyword>
<proteinExistence type="predicted"/>
<dbReference type="Proteomes" id="UP001612741">
    <property type="component" value="Unassembled WGS sequence"/>
</dbReference>
<accession>A0ABW7YYF6</accession>
<feature type="transmembrane region" description="Helical" evidence="1">
    <location>
        <begin position="23"/>
        <end position="44"/>
    </location>
</feature>
<evidence type="ECO:0000313" key="3">
    <source>
        <dbReference type="Proteomes" id="UP001612741"/>
    </source>
</evidence>
<keyword evidence="1" id="KW-0472">Membrane</keyword>
<evidence type="ECO:0000313" key="2">
    <source>
        <dbReference type="EMBL" id="MFI6500756.1"/>
    </source>
</evidence>
<reference evidence="2 3" key="1">
    <citation type="submission" date="2024-10" db="EMBL/GenBank/DDBJ databases">
        <title>The Natural Products Discovery Center: Release of the First 8490 Sequenced Strains for Exploring Actinobacteria Biosynthetic Diversity.</title>
        <authorList>
            <person name="Kalkreuter E."/>
            <person name="Kautsar S.A."/>
            <person name="Yang D."/>
            <person name="Bader C.D."/>
            <person name="Teijaro C.N."/>
            <person name="Fluegel L."/>
            <person name="Davis C.M."/>
            <person name="Simpson J.R."/>
            <person name="Lauterbach L."/>
            <person name="Steele A.D."/>
            <person name="Gui C."/>
            <person name="Meng S."/>
            <person name="Li G."/>
            <person name="Viehrig K."/>
            <person name="Ye F."/>
            <person name="Su P."/>
            <person name="Kiefer A.F."/>
            <person name="Nichols A."/>
            <person name="Cepeda A.J."/>
            <person name="Yan W."/>
            <person name="Fan B."/>
            <person name="Jiang Y."/>
            <person name="Adhikari A."/>
            <person name="Zheng C.-J."/>
            <person name="Schuster L."/>
            <person name="Cowan T.M."/>
            <person name="Smanski M.J."/>
            <person name="Chevrette M.G."/>
            <person name="De Carvalho L.P.S."/>
            <person name="Shen B."/>
        </authorList>
    </citation>
    <scope>NUCLEOTIDE SEQUENCE [LARGE SCALE GENOMIC DNA]</scope>
    <source>
        <strain evidence="2 3">NPDC050545</strain>
    </source>
</reference>
<dbReference type="RefSeq" id="WP_397084875.1">
    <property type="nucleotide sequence ID" value="NZ_JBITGY010000007.1"/>
</dbReference>
<keyword evidence="1" id="KW-0812">Transmembrane</keyword>
<gene>
    <name evidence="2" type="ORF">ACIBG2_25510</name>
</gene>
<keyword evidence="3" id="KW-1185">Reference proteome</keyword>
<organism evidence="2 3">
    <name type="scientific">Nonomuraea typhae</name>
    <dbReference type="NCBI Taxonomy" id="2603600"/>
    <lineage>
        <taxon>Bacteria</taxon>
        <taxon>Bacillati</taxon>
        <taxon>Actinomycetota</taxon>
        <taxon>Actinomycetes</taxon>
        <taxon>Streptosporangiales</taxon>
        <taxon>Streptosporangiaceae</taxon>
        <taxon>Nonomuraea</taxon>
    </lineage>
</organism>
<sequence>MTRCKRALLDDCERTLSAVDDTFPARMLSLLITLVVTTFAVAFLDGSMRLL</sequence>
<comment type="caution">
    <text evidence="2">The sequence shown here is derived from an EMBL/GenBank/DDBJ whole genome shotgun (WGS) entry which is preliminary data.</text>
</comment>
<name>A0ABW7YYF6_9ACTN</name>
<protein>
    <submittedName>
        <fullName evidence="2">Uncharacterized protein</fullName>
    </submittedName>
</protein>
<dbReference type="EMBL" id="JBITGY010000007">
    <property type="protein sequence ID" value="MFI6500756.1"/>
    <property type="molecule type" value="Genomic_DNA"/>
</dbReference>